<evidence type="ECO:0000313" key="13">
    <source>
        <dbReference type="Proteomes" id="UP000184159"/>
    </source>
</evidence>
<dbReference type="SMART" id="SM00283">
    <property type="entry name" value="MA"/>
    <property type="match status" value="1"/>
</dbReference>
<dbReference type="Gene3D" id="1.10.287.950">
    <property type="entry name" value="Methyl-accepting chemotaxis protein"/>
    <property type="match status" value="1"/>
</dbReference>
<dbReference type="EMBL" id="FQUH01000021">
    <property type="protein sequence ID" value="SHF94360.1"/>
    <property type="molecule type" value="Genomic_DNA"/>
</dbReference>
<comment type="similarity">
    <text evidence="7">Belongs to the methyl-accepting chemotaxis (MCP) protein family.</text>
</comment>
<dbReference type="PRINTS" id="PR00260">
    <property type="entry name" value="CHEMTRNSDUCR"/>
</dbReference>
<evidence type="ECO:0000256" key="5">
    <source>
        <dbReference type="ARBA" id="ARBA00023136"/>
    </source>
</evidence>
<name>A0A1M5FS37_VIBGA</name>
<dbReference type="GO" id="GO:0006935">
    <property type="term" value="P:chemotaxis"/>
    <property type="evidence" value="ECO:0007669"/>
    <property type="project" value="InterPro"/>
</dbReference>
<dbReference type="PANTHER" id="PTHR32089">
    <property type="entry name" value="METHYL-ACCEPTING CHEMOTAXIS PROTEIN MCPB"/>
    <property type="match status" value="1"/>
</dbReference>
<accession>A0A1M5FS37</accession>
<evidence type="ECO:0000256" key="9">
    <source>
        <dbReference type="SAM" id="Phobius"/>
    </source>
</evidence>
<keyword evidence="13" id="KW-1185">Reference proteome</keyword>
<feature type="transmembrane region" description="Helical" evidence="9">
    <location>
        <begin position="201"/>
        <end position="222"/>
    </location>
</feature>
<evidence type="ECO:0000256" key="4">
    <source>
        <dbReference type="ARBA" id="ARBA00022989"/>
    </source>
</evidence>
<dbReference type="SUPFAM" id="SSF58104">
    <property type="entry name" value="Methyl-accepting chemotaxis protein (MCP) signaling domain"/>
    <property type="match status" value="1"/>
</dbReference>
<dbReference type="InterPro" id="IPR004090">
    <property type="entry name" value="Chemotax_Me-accpt_rcpt"/>
</dbReference>
<dbReference type="RefSeq" id="WP_072962349.1">
    <property type="nucleotide sequence ID" value="NZ_FQUH01000021.1"/>
</dbReference>
<dbReference type="GO" id="GO:0004888">
    <property type="term" value="F:transmembrane signaling receptor activity"/>
    <property type="evidence" value="ECO:0007669"/>
    <property type="project" value="InterPro"/>
</dbReference>
<proteinExistence type="inferred from homology"/>
<keyword evidence="5 9" id="KW-0472">Membrane</keyword>
<dbReference type="CDD" id="cd11386">
    <property type="entry name" value="MCP_signal"/>
    <property type="match status" value="1"/>
</dbReference>
<dbReference type="Pfam" id="PF00672">
    <property type="entry name" value="HAMP"/>
    <property type="match status" value="1"/>
</dbReference>
<evidence type="ECO:0000259" key="10">
    <source>
        <dbReference type="PROSITE" id="PS50111"/>
    </source>
</evidence>
<keyword evidence="3 9" id="KW-0812">Transmembrane</keyword>
<keyword evidence="2" id="KW-1003">Cell membrane</keyword>
<evidence type="ECO:0000256" key="8">
    <source>
        <dbReference type="PROSITE-ProRule" id="PRU00284"/>
    </source>
</evidence>
<dbReference type="InterPro" id="IPR004089">
    <property type="entry name" value="MCPsignal_dom"/>
</dbReference>
<dbReference type="InterPro" id="IPR033480">
    <property type="entry name" value="sCache_2"/>
</dbReference>
<feature type="transmembrane region" description="Helical" evidence="9">
    <location>
        <begin position="12"/>
        <end position="30"/>
    </location>
</feature>
<keyword evidence="4 9" id="KW-1133">Transmembrane helix</keyword>
<dbReference type="AlphaFoldDB" id="A0A1M5FS37"/>
<evidence type="ECO:0000259" key="11">
    <source>
        <dbReference type="PROSITE" id="PS50885"/>
    </source>
</evidence>
<sequence length="555" mass="61381">MSKLTIKSRVYALSILPLLLISFGMIFISYTQMSNLNHTQQQLIHQYLSEQKRSELKAYIDIIDSSLTALKASNADRQDVIEKLSQIHFGDSGYVFGYDSKGNRLFLGDTGKGIGKNFWDLKDSKGNFLIQNLIKQGKDGGGFSSYFFPKPGEKVASEKLSYSIYESQWDMIIGIGFYIDDVEAITSQMATKSEHEMKRSFVWMMSIGVGMLCLVSVFTILFSRGILRPLQRFDQSIARFATGDADLTARMEAYHIPEYASLSRNFNNFVENLQNIIRQLRTNSDVISDETGHMLERSNQVDQLSNTQREETEQVATAVTEMTATAHDISQNASSAAAAAQSADEKAKEAMATVDSAVDSVAVLAKKIEFANMVMDKLESNVSNISSSLNVIQDIAEQTNLLALNAAIEAARAGEQGRGFAVVADEVRKLASRTQQSTGDIQHIIEQLKGATQEAVQSMLDSRTQSEDTVAKAHQASDALVEILDSVSMIMDMNTLIATATEEQSQVGQNISERVVIISEQSLQVADVTDENRKGSRDLQEQTQELKALVDRFTV</sequence>
<dbReference type="Gene3D" id="3.30.450.20">
    <property type="entry name" value="PAS domain"/>
    <property type="match status" value="1"/>
</dbReference>
<feature type="domain" description="HAMP" evidence="11">
    <location>
        <begin position="224"/>
        <end position="278"/>
    </location>
</feature>
<protein>
    <submittedName>
        <fullName evidence="12">Methyl-accepting chemotaxis sensory transducer with Cache sensor</fullName>
    </submittedName>
</protein>
<dbReference type="CDD" id="cd06225">
    <property type="entry name" value="HAMP"/>
    <property type="match status" value="1"/>
</dbReference>
<dbReference type="Proteomes" id="UP000184159">
    <property type="component" value="Unassembled WGS sequence"/>
</dbReference>
<dbReference type="SMART" id="SM01049">
    <property type="entry name" value="Cache_2"/>
    <property type="match status" value="1"/>
</dbReference>
<evidence type="ECO:0000313" key="12">
    <source>
        <dbReference type="EMBL" id="SHF94360.1"/>
    </source>
</evidence>
<evidence type="ECO:0000256" key="3">
    <source>
        <dbReference type="ARBA" id="ARBA00022692"/>
    </source>
</evidence>
<evidence type="ECO:0000256" key="1">
    <source>
        <dbReference type="ARBA" id="ARBA00004651"/>
    </source>
</evidence>
<dbReference type="Pfam" id="PF17200">
    <property type="entry name" value="sCache_2"/>
    <property type="match status" value="1"/>
</dbReference>
<evidence type="ECO:0000256" key="7">
    <source>
        <dbReference type="ARBA" id="ARBA00029447"/>
    </source>
</evidence>
<dbReference type="Pfam" id="PF00015">
    <property type="entry name" value="MCPsignal"/>
    <property type="match status" value="1"/>
</dbReference>
<dbReference type="PROSITE" id="PS50111">
    <property type="entry name" value="CHEMOTAXIS_TRANSDUC_2"/>
    <property type="match status" value="1"/>
</dbReference>
<evidence type="ECO:0000256" key="6">
    <source>
        <dbReference type="ARBA" id="ARBA00023224"/>
    </source>
</evidence>
<gene>
    <name evidence="12" type="ORF">SAMN02745781_03561</name>
</gene>
<comment type="subcellular location">
    <subcellularLocation>
        <location evidence="1">Cell membrane</location>
        <topology evidence="1">Multi-pass membrane protein</topology>
    </subcellularLocation>
</comment>
<dbReference type="PANTHER" id="PTHR32089:SF119">
    <property type="entry name" value="METHYL-ACCEPTING CHEMOTAXIS PROTEIN CTPL"/>
    <property type="match status" value="1"/>
</dbReference>
<evidence type="ECO:0000256" key="2">
    <source>
        <dbReference type="ARBA" id="ARBA00022475"/>
    </source>
</evidence>
<dbReference type="PROSITE" id="PS50885">
    <property type="entry name" value="HAMP"/>
    <property type="match status" value="1"/>
</dbReference>
<reference evidence="13" key="1">
    <citation type="submission" date="2016-11" db="EMBL/GenBank/DDBJ databases">
        <authorList>
            <person name="Varghese N."/>
            <person name="Submissions S."/>
        </authorList>
    </citation>
    <scope>NUCLEOTIDE SEQUENCE [LARGE SCALE GENOMIC DNA]</scope>
    <source>
        <strain evidence="13">DSM 21264</strain>
    </source>
</reference>
<keyword evidence="6 8" id="KW-0807">Transducer</keyword>
<dbReference type="GO" id="GO:0005886">
    <property type="term" value="C:plasma membrane"/>
    <property type="evidence" value="ECO:0007669"/>
    <property type="project" value="UniProtKB-SubCell"/>
</dbReference>
<dbReference type="InterPro" id="IPR003660">
    <property type="entry name" value="HAMP_dom"/>
</dbReference>
<dbReference type="GO" id="GO:0007165">
    <property type="term" value="P:signal transduction"/>
    <property type="evidence" value="ECO:0007669"/>
    <property type="project" value="UniProtKB-KW"/>
</dbReference>
<dbReference type="SMART" id="SM00304">
    <property type="entry name" value="HAMP"/>
    <property type="match status" value="1"/>
</dbReference>
<organism evidence="12 13">
    <name type="scientific">Vibrio gazogenes DSM 21264 = NBRC 103151</name>
    <dbReference type="NCBI Taxonomy" id="1123492"/>
    <lineage>
        <taxon>Bacteria</taxon>
        <taxon>Pseudomonadati</taxon>
        <taxon>Pseudomonadota</taxon>
        <taxon>Gammaproteobacteria</taxon>
        <taxon>Vibrionales</taxon>
        <taxon>Vibrionaceae</taxon>
        <taxon>Vibrio</taxon>
    </lineage>
</organism>
<feature type="domain" description="Methyl-accepting transducer" evidence="10">
    <location>
        <begin position="283"/>
        <end position="519"/>
    </location>
</feature>
<dbReference type="FunFam" id="1.10.287.950:FF:000001">
    <property type="entry name" value="Methyl-accepting chemotaxis sensory transducer"/>
    <property type="match status" value="1"/>
</dbReference>